<evidence type="ECO:0000256" key="1">
    <source>
        <dbReference type="SAM" id="MobiDB-lite"/>
    </source>
</evidence>
<dbReference type="Pfam" id="PF13349">
    <property type="entry name" value="DUF4097"/>
    <property type="match status" value="1"/>
</dbReference>
<evidence type="ECO:0000313" key="4">
    <source>
        <dbReference type="EMBL" id="QIP11521.1"/>
    </source>
</evidence>
<feature type="compositionally biased region" description="Basic and acidic residues" evidence="1">
    <location>
        <begin position="73"/>
        <end position="88"/>
    </location>
</feature>
<keyword evidence="5" id="KW-1185">Reference proteome</keyword>
<dbReference type="InterPro" id="IPR025164">
    <property type="entry name" value="Toastrack_DUF4097"/>
</dbReference>
<name>A0A6G9AGD4_9BACT</name>
<feature type="signal peptide" evidence="2">
    <location>
        <begin position="1"/>
        <end position="24"/>
    </location>
</feature>
<proteinExistence type="predicted"/>
<evidence type="ECO:0000313" key="5">
    <source>
        <dbReference type="Proteomes" id="UP000501802"/>
    </source>
</evidence>
<reference evidence="4 5" key="1">
    <citation type="submission" date="2020-03" db="EMBL/GenBank/DDBJ databases">
        <authorList>
            <person name="Kim M.K."/>
        </authorList>
    </citation>
    <scope>NUCLEOTIDE SEQUENCE [LARGE SCALE GENOMIC DNA]</scope>
    <source>
        <strain evidence="4 5">BT328</strain>
    </source>
</reference>
<dbReference type="EMBL" id="CP050063">
    <property type="protein sequence ID" value="QIP11521.1"/>
    <property type="molecule type" value="Genomic_DNA"/>
</dbReference>
<feature type="chain" id="PRO_5026044305" evidence="2">
    <location>
        <begin position="25"/>
        <end position="284"/>
    </location>
</feature>
<evidence type="ECO:0000256" key="2">
    <source>
        <dbReference type="SAM" id="SignalP"/>
    </source>
</evidence>
<gene>
    <name evidence="4" type="ORF">G8759_02180</name>
</gene>
<dbReference type="KEGG" id="spib:G8759_02180"/>
<feature type="region of interest" description="Disordered" evidence="1">
    <location>
        <begin position="73"/>
        <end position="115"/>
    </location>
</feature>
<evidence type="ECO:0000259" key="3">
    <source>
        <dbReference type="Pfam" id="PF13349"/>
    </source>
</evidence>
<protein>
    <submittedName>
        <fullName evidence="4">DUF4097 domain-containing protein</fullName>
    </submittedName>
</protein>
<dbReference type="Proteomes" id="UP000501802">
    <property type="component" value="Chromosome"/>
</dbReference>
<feature type="domain" description="DUF4097" evidence="3">
    <location>
        <begin position="137"/>
        <end position="255"/>
    </location>
</feature>
<organism evidence="4 5">
    <name type="scientific">Spirosoma aureum</name>
    <dbReference type="NCBI Taxonomy" id="2692134"/>
    <lineage>
        <taxon>Bacteria</taxon>
        <taxon>Pseudomonadati</taxon>
        <taxon>Bacteroidota</taxon>
        <taxon>Cytophagia</taxon>
        <taxon>Cytophagales</taxon>
        <taxon>Cytophagaceae</taxon>
        <taxon>Spirosoma</taxon>
    </lineage>
</organism>
<keyword evidence="2" id="KW-0732">Signal</keyword>
<dbReference type="AlphaFoldDB" id="A0A6G9AGD4"/>
<dbReference type="RefSeq" id="WP_167204790.1">
    <property type="nucleotide sequence ID" value="NZ_CP050063.1"/>
</dbReference>
<sequence length="284" mass="30767">MTTIKFLINSLLLLFMFWASPLAAQSDVKEQIVVPLSDPAKPAFLNVGLVNGSIRVVGGTGKDIVIDAVAASRRSDRERDREREERADANSNGMKRISSGAGMEVSAEEKDNHVKVSSDSWKRSVDLTIKVPQRCSLKLNTVNNGEITVENVTGTLEVTNVNGAIQLTNISGSAVANTVNGNLTAAFKTLDSDTPMAFSTLNGNVDVTFPANAKASVKLKSDRGDIFSDFDIDVDKSQPKGTRSEKNGMYRVTVEDWVKGKINGGGPEMMMKNMHGNIYIRKAK</sequence>
<accession>A0A6G9AGD4</accession>